<organism evidence="3 4">
    <name type="scientific">Peptoniphilus ovalis</name>
    <dbReference type="NCBI Taxonomy" id="2841503"/>
    <lineage>
        <taxon>Bacteria</taxon>
        <taxon>Bacillati</taxon>
        <taxon>Bacillota</taxon>
        <taxon>Tissierellia</taxon>
        <taxon>Tissierellales</taxon>
        <taxon>Peptoniphilaceae</taxon>
        <taxon>Peptoniphilus</taxon>
    </lineage>
</organism>
<feature type="region of interest" description="Disordered" evidence="1">
    <location>
        <begin position="35"/>
        <end position="118"/>
    </location>
</feature>
<dbReference type="RefSeq" id="WP_216548051.1">
    <property type="nucleotide sequence ID" value="NZ_JAHLQO010000001.1"/>
</dbReference>
<gene>
    <name evidence="3" type="ORF">KQI68_00720</name>
</gene>
<evidence type="ECO:0000256" key="2">
    <source>
        <dbReference type="SAM" id="SignalP"/>
    </source>
</evidence>
<keyword evidence="2" id="KW-0732">Signal</keyword>
<comment type="caution">
    <text evidence="3">The sequence shown here is derived from an EMBL/GenBank/DDBJ whole genome shotgun (WGS) entry which is preliminary data.</text>
</comment>
<accession>A0ABS6FDX4</accession>
<evidence type="ECO:0000256" key="1">
    <source>
        <dbReference type="SAM" id="MobiDB-lite"/>
    </source>
</evidence>
<feature type="chain" id="PRO_5046307910" evidence="2">
    <location>
        <begin position="28"/>
        <end position="180"/>
    </location>
</feature>
<sequence length="180" mass="19620">MKESFKKISRVLVIFLLMIFLPLNVMAQEETTALETESTVAEVTETTKVDSNATDEVGSESGEKASEKKADKNDVVSASDIGTGASLEDGNNETTKDEVTEETREAKELSRSSDLGADAETLAAEEFDAKLAEIEKTLENGDEVKLVLGLSNQYGNTFSLESELTYAKENLEEPEEPIEL</sequence>
<protein>
    <submittedName>
        <fullName evidence="3">Uncharacterized protein</fullName>
    </submittedName>
</protein>
<feature type="signal peptide" evidence="2">
    <location>
        <begin position="1"/>
        <end position="27"/>
    </location>
</feature>
<feature type="compositionally biased region" description="Low complexity" evidence="1">
    <location>
        <begin position="35"/>
        <end position="46"/>
    </location>
</feature>
<reference evidence="3 4" key="1">
    <citation type="submission" date="2021-06" db="EMBL/GenBank/DDBJ databases">
        <authorList>
            <person name="Sun Q."/>
            <person name="Li D."/>
        </authorList>
    </citation>
    <scope>NUCLEOTIDE SEQUENCE [LARGE SCALE GENOMIC DNA]</scope>
    <source>
        <strain evidence="3 4">MSJ-1</strain>
    </source>
</reference>
<feature type="compositionally biased region" description="Basic and acidic residues" evidence="1">
    <location>
        <begin position="94"/>
        <end position="111"/>
    </location>
</feature>
<dbReference type="Proteomes" id="UP000783742">
    <property type="component" value="Unassembled WGS sequence"/>
</dbReference>
<keyword evidence="4" id="KW-1185">Reference proteome</keyword>
<dbReference type="EMBL" id="JAHLQO010000001">
    <property type="protein sequence ID" value="MBU5668354.1"/>
    <property type="molecule type" value="Genomic_DNA"/>
</dbReference>
<name>A0ABS6FDX4_9FIRM</name>
<evidence type="ECO:0000313" key="3">
    <source>
        <dbReference type="EMBL" id="MBU5668354.1"/>
    </source>
</evidence>
<evidence type="ECO:0000313" key="4">
    <source>
        <dbReference type="Proteomes" id="UP000783742"/>
    </source>
</evidence>
<proteinExistence type="predicted"/>
<feature type="compositionally biased region" description="Basic and acidic residues" evidence="1">
    <location>
        <begin position="61"/>
        <end position="74"/>
    </location>
</feature>